<dbReference type="Pfam" id="PF15579">
    <property type="entry name" value="Imm52"/>
    <property type="match status" value="1"/>
</dbReference>
<sequence length="253" mass="27876">MTGKSEPESYPETYNAGAYWGPRKESPEECARRTATFLNLLASCDPLLAQWYKPAKSRKDARNAPLMPPDVPTLTELFRRGVNREKGGPIIEQLGFRFSFDNGGTGGDYASLRINGGMYSEAVSNHCVLSLPSKGLNAGRLLTTPVLTDVVRGMVSSWEPDWALAGSSAYRMQYPEPDSAPFSLGWFTYLSIRLGTVPPLPAPVRIEQVEDKGTLIILTPERFTVANPEHITLARRVRELLARAGLLRPVLSP</sequence>
<feature type="region of interest" description="Disordered" evidence="1">
    <location>
        <begin position="1"/>
        <end position="25"/>
    </location>
</feature>
<reference evidence="3 4" key="1">
    <citation type="submission" date="2020-05" db="EMBL/GenBank/DDBJ databases">
        <authorList>
            <person name="Whitworth D."/>
        </authorList>
    </citation>
    <scope>NUCLEOTIDE SEQUENCE [LARGE SCALE GENOMIC DNA]</scope>
    <source>
        <strain evidence="3 4">AB043B</strain>
    </source>
</reference>
<protein>
    <recommendedName>
        <fullName evidence="2">Immunity protein 52 domain-containing protein</fullName>
    </recommendedName>
</protein>
<dbReference type="InterPro" id="IPR028969">
    <property type="entry name" value="Imm52"/>
</dbReference>
<comment type="caution">
    <text evidence="3">The sequence shown here is derived from an EMBL/GenBank/DDBJ whole genome shotgun (WGS) entry which is preliminary data.</text>
</comment>
<accession>A0A3A8I9Q7</accession>
<evidence type="ECO:0000256" key="1">
    <source>
        <dbReference type="SAM" id="MobiDB-lite"/>
    </source>
</evidence>
<name>A0A3A8I9Q7_9BACT</name>
<dbReference type="OrthoDB" id="5524260at2"/>
<organism evidence="3 4">
    <name type="scientific">Corallococcus exercitus</name>
    <dbReference type="NCBI Taxonomy" id="2316736"/>
    <lineage>
        <taxon>Bacteria</taxon>
        <taxon>Pseudomonadati</taxon>
        <taxon>Myxococcota</taxon>
        <taxon>Myxococcia</taxon>
        <taxon>Myxococcales</taxon>
        <taxon>Cystobacterineae</taxon>
        <taxon>Myxococcaceae</taxon>
        <taxon>Corallococcus</taxon>
    </lineage>
</organism>
<evidence type="ECO:0000313" key="3">
    <source>
        <dbReference type="EMBL" id="NOK36714.1"/>
    </source>
</evidence>
<dbReference type="Proteomes" id="UP000563426">
    <property type="component" value="Unassembled WGS sequence"/>
</dbReference>
<keyword evidence="4" id="KW-1185">Reference proteome</keyword>
<dbReference type="EMBL" id="JABFJV010000179">
    <property type="protein sequence ID" value="NOK36714.1"/>
    <property type="molecule type" value="Genomic_DNA"/>
</dbReference>
<proteinExistence type="predicted"/>
<gene>
    <name evidence="3" type="ORF">HMI49_26245</name>
</gene>
<dbReference type="RefSeq" id="WP_120524847.1">
    <property type="nucleotide sequence ID" value="NZ_JABFJV010000179.1"/>
</dbReference>
<evidence type="ECO:0000313" key="4">
    <source>
        <dbReference type="Proteomes" id="UP000563426"/>
    </source>
</evidence>
<dbReference type="AlphaFoldDB" id="A0A3A8I9Q7"/>
<evidence type="ECO:0000259" key="2">
    <source>
        <dbReference type="Pfam" id="PF15579"/>
    </source>
</evidence>
<feature type="domain" description="Immunity protein 52" evidence="2">
    <location>
        <begin position="12"/>
        <end position="249"/>
    </location>
</feature>